<dbReference type="GO" id="GO:0008191">
    <property type="term" value="F:metalloendopeptidase inhibitor activity"/>
    <property type="evidence" value="ECO:0007669"/>
    <property type="project" value="InterPro"/>
</dbReference>
<dbReference type="GO" id="GO:0005615">
    <property type="term" value="C:extracellular space"/>
    <property type="evidence" value="ECO:0007669"/>
    <property type="project" value="TreeGrafter"/>
</dbReference>
<evidence type="ECO:0000256" key="3">
    <source>
        <dbReference type="ARBA" id="ARBA00023157"/>
    </source>
</evidence>
<keyword evidence="3" id="KW-1015">Disulfide bond</keyword>
<dbReference type="GO" id="GO:0051045">
    <property type="term" value="P:negative regulation of membrane protein ectodomain proteolysis"/>
    <property type="evidence" value="ECO:0007669"/>
    <property type="project" value="TreeGrafter"/>
</dbReference>
<dbReference type="Gene3D" id="2.40.50.120">
    <property type="match status" value="1"/>
</dbReference>
<proteinExistence type="predicted"/>
<evidence type="ECO:0000256" key="4">
    <source>
        <dbReference type="SAM" id="MobiDB-lite"/>
    </source>
</evidence>
<feature type="region of interest" description="Disordered" evidence="4">
    <location>
        <begin position="165"/>
        <end position="184"/>
    </location>
</feature>
<evidence type="ECO:0000259" key="5">
    <source>
        <dbReference type="PROSITE" id="PS50189"/>
    </source>
</evidence>
<dbReference type="InterPro" id="IPR008993">
    <property type="entry name" value="TIMP-like_OB-fold"/>
</dbReference>
<feature type="domain" description="NTR" evidence="5">
    <location>
        <begin position="1"/>
        <end position="138"/>
    </location>
</feature>
<protein>
    <submittedName>
        <fullName evidence="7">Putative metalloproteinase inhibitor tag-225 (inferred by orthology to a C. elegans protein)</fullName>
    </submittedName>
</protein>
<dbReference type="STRING" id="75913.A0A0K0FGT2"/>
<evidence type="ECO:0000313" key="6">
    <source>
        <dbReference type="Proteomes" id="UP000035680"/>
    </source>
</evidence>
<dbReference type="PANTHER" id="PTHR11844:SF25">
    <property type="entry name" value="NTR DOMAIN-CONTAINING PROTEIN"/>
    <property type="match status" value="1"/>
</dbReference>
<reference evidence="7" key="2">
    <citation type="submission" date="2015-08" db="UniProtKB">
        <authorList>
            <consortium name="WormBaseParasite"/>
        </authorList>
    </citation>
    <scope>IDENTIFICATION</scope>
</reference>
<dbReference type="Proteomes" id="UP000035680">
    <property type="component" value="Unassembled WGS sequence"/>
</dbReference>
<accession>A0A0K0FGT2</accession>
<dbReference type="SUPFAM" id="SSF50242">
    <property type="entry name" value="TIMP-like"/>
    <property type="match status" value="1"/>
</dbReference>
<keyword evidence="6" id="KW-1185">Reference proteome</keyword>
<keyword evidence="2" id="KW-0964">Secreted</keyword>
<dbReference type="WBParaSite" id="SVE_0808800.1">
    <property type="protein sequence ID" value="SVE_0808800.1"/>
    <property type="gene ID" value="SVE_0808800"/>
</dbReference>
<dbReference type="GO" id="GO:0002020">
    <property type="term" value="F:protease binding"/>
    <property type="evidence" value="ECO:0007669"/>
    <property type="project" value="TreeGrafter"/>
</dbReference>
<evidence type="ECO:0000256" key="2">
    <source>
        <dbReference type="ARBA" id="ARBA00022525"/>
    </source>
</evidence>
<organism evidence="6 7">
    <name type="scientific">Strongyloides venezuelensis</name>
    <name type="common">Threadworm</name>
    <dbReference type="NCBI Taxonomy" id="75913"/>
    <lineage>
        <taxon>Eukaryota</taxon>
        <taxon>Metazoa</taxon>
        <taxon>Ecdysozoa</taxon>
        <taxon>Nematoda</taxon>
        <taxon>Chromadorea</taxon>
        <taxon>Rhabditida</taxon>
        <taxon>Tylenchina</taxon>
        <taxon>Panagrolaimomorpha</taxon>
        <taxon>Strongyloidoidea</taxon>
        <taxon>Strongyloididae</taxon>
        <taxon>Strongyloides</taxon>
    </lineage>
</organism>
<evidence type="ECO:0000256" key="1">
    <source>
        <dbReference type="ARBA" id="ARBA00004613"/>
    </source>
</evidence>
<comment type="subcellular location">
    <subcellularLocation>
        <location evidence="1">Secreted</location>
    </subcellularLocation>
</comment>
<evidence type="ECO:0000313" key="7">
    <source>
        <dbReference type="WBParaSite" id="SVE_0808800.1"/>
    </source>
</evidence>
<dbReference type="InterPro" id="IPR001820">
    <property type="entry name" value="TIMP"/>
</dbReference>
<dbReference type="PROSITE" id="PS50189">
    <property type="entry name" value="NTR"/>
    <property type="match status" value="1"/>
</dbReference>
<dbReference type="AlphaFoldDB" id="A0A0K0FGT2"/>
<feature type="compositionally biased region" description="Low complexity" evidence="4">
    <location>
        <begin position="165"/>
        <end position="178"/>
    </location>
</feature>
<reference evidence="6" key="1">
    <citation type="submission" date="2014-07" db="EMBL/GenBank/DDBJ databases">
        <authorList>
            <person name="Martin A.A"/>
            <person name="De Silva N."/>
        </authorList>
    </citation>
    <scope>NUCLEOTIDE SEQUENCE</scope>
</reference>
<dbReference type="InterPro" id="IPR001134">
    <property type="entry name" value="Netrin_domain"/>
</dbReference>
<dbReference type="GO" id="GO:0031012">
    <property type="term" value="C:extracellular matrix"/>
    <property type="evidence" value="ECO:0007669"/>
    <property type="project" value="TreeGrafter"/>
</dbReference>
<dbReference type="PANTHER" id="PTHR11844">
    <property type="entry name" value="METALLOPROTEASE INHIBITOR"/>
    <property type="match status" value="1"/>
</dbReference>
<name>A0A0K0FGT2_STRVS</name>
<sequence length="184" mass="20659">MRESSKVNFCRSDWVSRVNVSNIVTMYINDTKHPFYHSNQIIYIVKHVEVFKAPSRFNGTLPQYIYTPSESAACGLDLLSRGHEYLLSGHFSSHNIATTSLCGQILSDLTPTRGIIQEWNEVDDLQKVALQHKGYEPCHKGKIQIDNTNKTSIISTTTTATTATTPLSTTQQIQQTPTEEVVKN</sequence>
<dbReference type="Pfam" id="PF00965">
    <property type="entry name" value="TIMP"/>
    <property type="match status" value="1"/>
</dbReference>